<keyword evidence="3" id="KW-1185">Reference proteome</keyword>
<evidence type="ECO:0000313" key="2">
    <source>
        <dbReference type="EMBL" id="KAH7302834.1"/>
    </source>
</evidence>
<feature type="compositionally biased region" description="Polar residues" evidence="1">
    <location>
        <begin position="9"/>
        <end position="29"/>
    </location>
</feature>
<evidence type="ECO:0000256" key="1">
    <source>
        <dbReference type="SAM" id="MobiDB-lite"/>
    </source>
</evidence>
<name>A0A8K0SFY6_9HYPO</name>
<dbReference type="InterPro" id="IPR025213">
    <property type="entry name" value="Sim4_Fta2"/>
</dbReference>
<reference evidence="2" key="1">
    <citation type="journal article" date="2021" name="Nat. Commun.">
        <title>Genetic determinants of endophytism in the Arabidopsis root mycobiome.</title>
        <authorList>
            <person name="Mesny F."/>
            <person name="Miyauchi S."/>
            <person name="Thiergart T."/>
            <person name="Pickel B."/>
            <person name="Atanasova L."/>
            <person name="Karlsson M."/>
            <person name="Huettel B."/>
            <person name="Barry K.W."/>
            <person name="Haridas S."/>
            <person name="Chen C."/>
            <person name="Bauer D."/>
            <person name="Andreopoulos W."/>
            <person name="Pangilinan J."/>
            <person name="LaButti K."/>
            <person name="Riley R."/>
            <person name="Lipzen A."/>
            <person name="Clum A."/>
            <person name="Drula E."/>
            <person name="Henrissat B."/>
            <person name="Kohler A."/>
            <person name="Grigoriev I.V."/>
            <person name="Martin F.M."/>
            <person name="Hacquard S."/>
        </authorList>
    </citation>
    <scope>NUCLEOTIDE SEQUENCE</scope>
    <source>
        <strain evidence="2">MPI-CAGE-CH-0235</strain>
    </source>
</reference>
<protein>
    <submittedName>
        <fullName evidence="2">Kinetochore Sim4 complex subunit FTA2-domain-containing protein</fullName>
    </submittedName>
</protein>
<gene>
    <name evidence="2" type="ORF">B0I35DRAFT_366032</name>
</gene>
<proteinExistence type="predicted"/>
<accession>A0A8K0SFY6</accession>
<evidence type="ECO:0000313" key="3">
    <source>
        <dbReference type="Proteomes" id="UP000813444"/>
    </source>
</evidence>
<comment type="caution">
    <text evidence="2">The sequence shown here is derived from an EMBL/GenBank/DDBJ whole genome shotgun (WGS) entry which is preliminary data.</text>
</comment>
<sequence length="345" mass="39039">MVRTRSRATVKSTPLASAKSSTQGITNISLPIKKSGKRNAKKSKSVPGRPQRSTSGKQKTGFEATPSRTELPPCPGPKLGMFTHHNSKIEWLDRLDFDRGDDPGIQGYVFRVKIRGQLYALKIFRDYDIMSKSYWWGAYLGFNHDPTIAAYYMDPFFCECRSYGRIREALADKRLKSNPAVPCYGYLLLSEEDEQYLESQGVDLAASTSDSEDEPEVMQRRPIRALVKALASPKSGVTVRRQGKIYANILELNAIGIYNRDIRAGNYRDGLLVDFGSAMVDPDIILDKLYQDDKENVYTQDESMFKTMLEDEKIRMKINPVAVKEHTALRSQRQRSKQAITIVST</sequence>
<feature type="region of interest" description="Disordered" evidence="1">
    <location>
        <begin position="1"/>
        <end position="76"/>
    </location>
</feature>
<dbReference type="Pfam" id="PF13095">
    <property type="entry name" value="FTA2"/>
    <property type="match status" value="1"/>
</dbReference>
<dbReference type="Proteomes" id="UP000813444">
    <property type="component" value="Unassembled WGS sequence"/>
</dbReference>
<feature type="compositionally biased region" description="Basic residues" evidence="1">
    <location>
        <begin position="34"/>
        <end position="44"/>
    </location>
</feature>
<dbReference type="OrthoDB" id="3432781at2759"/>
<organism evidence="2 3">
    <name type="scientific">Stachybotrys elegans</name>
    <dbReference type="NCBI Taxonomy" id="80388"/>
    <lineage>
        <taxon>Eukaryota</taxon>
        <taxon>Fungi</taxon>
        <taxon>Dikarya</taxon>
        <taxon>Ascomycota</taxon>
        <taxon>Pezizomycotina</taxon>
        <taxon>Sordariomycetes</taxon>
        <taxon>Hypocreomycetidae</taxon>
        <taxon>Hypocreales</taxon>
        <taxon>Stachybotryaceae</taxon>
        <taxon>Stachybotrys</taxon>
    </lineage>
</organism>
<dbReference type="AlphaFoldDB" id="A0A8K0SFY6"/>
<dbReference type="EMBL" id="JAGPNK010000053">
    <property type="protein sequence ID" value="KAH7302834.1"/>
    <property type="molecule type" value="Genomic_DNA"/>
</dbReference>